<gene>
    <name evidence="1" type="ORF">E4U43_006374</name>
</gene>
<dbReference type="AlphaFoldDB" id="A0A9P7NE05"/>
<dbReference type="EMBL" id="SRPW01000439">
    <property type="protein sequence ID" value="KAG6014594.1"/>
    <property type="molecule type" value="Genomic_DNA"/>
</dbReference>
<proteinExistence type="predicted"/>
<sequence length="541" mass="62203">MDRLPRELIDAILQQCVAQGPKNNVLKLRLVCRLFDRILKPAGCCTLGLDFSRMSRASHVRRPDVDALQTIGYHCKSLYIDLMVLRDEMEVDFLETVFARVPSMTEFCQTMHKKYCMNKDSFTETEYYHMVETILFNCRHVHSLRLNLPFQLVGRHCNAATMILANTLKAFASRPEEDSASLKALVLENVTDVTISSLWLNPSDVVNIMSVVAVLNHLVLTLRRHDMEPQRAGLFGSCLWDVIEHADHLKTLCLVGMDHDDRPPRGLKQTRFWQLSIQDWRARSLPAPRVHFSNLTCLELKRLEILPESFLRATDIFGETLEELYLNEIYLKTEQSSDWNQDSRKVLWVGVPNQRPAENCQWMAMSLRAAAPRLRICRASFLAYDHYFREDMSVQPEFDFIDPCGLGRSISQRFVEVVMGVHQPNMPSGGPVEYYPQAPSDDGLMHRLRPRARALRVEEYDTNAYHTAVDNTTSEWQKSIDGIFHNCNSGTLDELHYIAETACQGMNEIHRRRSEWTAGNSMANEYVDNLFHLPGADHEAQ</sequence>
<name>A0A9P7NE05_9HYPO</name>
<organism evidence="1 2">
    <name type="scientific">Claviceps pusilla</name>
    <dbReference type="NCBI Taxonomy" id="123648"/>
    <lineage>
        <taxon>Eukaryota</taxon>
        <taxon>Fungi</taxon>
        <taxon>Dikarya</taxon>
        <taxon>Ascomycota</taxon>
        <taxon>Pezizomycotina</taxon>
        <taxon>Sordariomycetes</taxon>
        <taxon>Hypocreomycetidae</taxon>
        <taxon>Hypocreales</taxon>
        <taxon>Clavicipitaceae</taxon>
        <taxon>Claviceps</taxon>
    </lineage>
</organism>
<reference evidence="1" key="1">
    <citation type="journal article" date="2020" name="bioRxiv">
        <title>Whole genome comparisons of ergot fungi reveals the divergence and evolution of species within the genus Claviceps are the result of varying mechanisms driving genome evolution and host range expansion.</title>
        <authorList>
            <person name="Wyka S.A."/>
            <person name="Mondo S.J."/>
            <person name="Liu M."/>
            <person name="Dettman J."/>
            <person name="Nalam V."/>
            <person name="Broders K.D."/>
        </authorList>
    </citation>
    <scope>NUCLEOTIDE SEQUENCE</scope>
    <source>
        <strain evidence="1">CCC 602</strain>
    </source>
</reference>
<dbReference type="OrthoDB" id="4798537at2759"/>
<keyword evidence="2" id="KW-1185">Reference proteome</keyword>
<dbReference type="Proteomes" id="UP000748025">
    <property type="component" value="Unassembled WGS sequence"/>
</dbReference>
<accession>A0A9P7NE05</accession>
<evidence type="ECO:0000313" key="1">
    <source>
        <dbReference type="EMBL" id="KAG6014594.1"/>
    </source>
</evidence>
<comment type="caution">
    <text evidence="1">The sequence shown here is derived from an EMBL/GenBank/DDBJ whole genome shotgun (WGS) entry which is preliminary data.</text>
</comment>
<protein>
    <submittedName>
        <fullName evidence="1">Uncharacterized protein</fullName>
    </submittedName>
</protein>
<evidence type="ECO:0000313" key="2">
    <source>
        <dbReference type="Proteomes" id="UP000748025"/>
    </source>
</evidence>